<dbReference type="InterPro" id="IPR036724">
    <property type="entry name" value="Cobalamin-bd_sf"/>
</dbReference>
<evidence type="ECO:0000256" key="1">
    <source>
        <dbReference type="ARBA" id="ARBA00022723"/>
    </source>
</evidence>
<dbReference type="Proteomes" id="UP000186102">
    <property type="component" value="Unassembled WGS sequence"/>
</dbReference>
<keyword evidence="4" id="KW-0489">Methyltransferase</keyword>
<dbReference type="InterPro" id="IPR050554">
    <property type="entry name" value="Met_Synthase/Corrinoid"/>
</dbReference>
<dbReference type="GO" id="GO:0046872">
    <property type="term" value="F:metal ion binding"/>
    <property type="evidence" value="ECO:0007669"/>
    <property type="project" value="UniProtKB-KW"/>
</dbReference>
<dbReference type="AlphaFoldDB" id="A0A1Q8QQA1"/>
<dbReference type="SUPFAM" id="SSF52242">
    <property type="entry name" value="Cobalamin (vitamin B12)-binding domain"/>
    <property type="match status" value="1"/>
</dbReference>
<dbReference type="GO" id="GO:0005829">
    <property type="term" value="C:cytosol"/>
    <property type="evidence" value="ECO:0007669"/>
    <property type="project" value="TreeGrafter"/>
</dbReference>
<dbReference type="InterPro" id="IPR003759">
    <property type="entry name" value="Cbl-bd_cap"/>
</dbReference>
<dbReference type="GO" id="GO:0031419">
    <property type="term" value="F:cobalamin binding"/>
    <property type="evidence" value="ECO:0007669"/>
    <property type="project" value="InterPro"/>
</dbReference>
<dbReference type="Pfam" id="PF02310">
    <property type="entry name" value="B12-binding"/>
    <property type="match status" value="1"/>
</dbReference>
<dbReference type="GO" id="GO:0008705">
    <property type="term" value="F:methionine synthase activity"/>
    <property type="evidence" value="ECO:0007669"/>
    <property type="project" value="TreeGrafter"/>
</dbReference>
<keyword evidence="5" id="KW-1185">Reference proteome</keyword>
<evidence type="ECO:0000313" key="5">
    <source>
        <dbReference type="Proteomes" id="UP000186102"/>
    </source>
</evidence>
<dbReference type="EMBL" id="MLBF01000032">
    <property type="protein sequence ID" value="OLN29480.1"/>
    <property type="molecule type" value="Genomic_DNA"/>
</dbReference>
<dbReference type="PANTHER" id="PTHR45833:SF1">
    <property type="entry name" value="METHIONINE SYNTHASE"/>
    <property type="match status" value="1"/>
</dbReference>
<keyword evidence="2" id="KW-0170">Cobalt</keyword>
<dbReference type="Pfam" id="PF02607">
    <property type="entry name" value="B12-binding_2"/>
    <property type="match status" value="1"/>
</dbReference>
<dbReference type="InterPro" id="IPR006158">
    <property type="entry name" value="Cobalamin-bd"/>
</dbReference>
<dbReference type="InterPro" id="IPR036594">
    <property type="entry name" value="Meth_synthase_dom"/>
</dbReference>
<evidence type="ECO:0000256" key="2">
    <source>
        <dbReference type="ARBA" id="ARBA00023285"/>
    </source>
</evidence>
<dbReference type="GO" id="GO:0032259">
    <property type="term" value="P:methylation"/>
    <property type="evidence" value="ECO:0007669"/>
    <property type="project" value="UniProtKB-KW"/>
</dbReference>
<evidence type="ECO:0000259" key="3">
    <source>
        <dbReference type="PROSITE" id="PS51332"/>
    </source>
</evidence>
<keyword evidence="1" id="KW-0479">Metal-binding</keyword>
<dbReference type="Gene3D" id="3.40.50.280">
    <property type="entry name" value="Cobalamin-binding domain"/>
    <property type="match status" value="1"/>
</dbReference>
<comment type="caution">
    <text evidence="4">The sequence shown here is derived from an EMBL/GenBank/DDBJ whole genome shotgun (WGS) entry which is preliminary data.</text>
</comment>
<reference evidence="4 5" key="1">
    <citation type="submission" date="2016-09" db="EMBL/GenBank/DDBJ databases">
        <title>Complete genome of Desulfosporosinus sp. OL.</title>
        <authorList>
            <person name="Mardanov A."/>
            <person name="Beletsky A."/>
            <person name="Panova A."/>
            <person name="Karnachuk O."/>
            <person name="Ravin N."/>
        </authorList>
    </citation>
    <scope>NUCLEOTIDE SEQUENCE [LARGE SCALE GENOMIC DNA]</scope>
    <source>
        <strain evidence="4 5">OL</strain>
    </source>
</reference>
<keyword evidence="4" id="KW-0808">Transferase</keyword>
<dbReference type="Gene3D" id="1.10.1240.10">
    <property type="entry name" value="Methionine synthase domain"/>
    <property type="match status" value="1"/>
</dbReference>
<evidence type="ECO:0000313" key="4">
    <source>
        <dbReference type="EMBL" id="OLN29480.1"/>
    </source>
</evidence>
<dbReference type="GO" id="GO:0046653">
    <property type="term" value="P:tetrahydrofolate metabolic process"/>
    <property type="evidence" value="ECO:0007669"/>
    <property type="project" value="TreeGrafter"/>
</dbReference>
<gene>
    <name evidence="4" type="ORF">DSOL_3499</name>
</gene>
<dbReference type="SMART" id="SM01018">
    <property type="entry name" value="B12-binding_2"/>
    <property type="match status" value="1"/>
</dbReference>
<proteinExistence type="predicted"/>
<name>A0A1Q8QQA1_9FIRM</name>
<organism evidence="4 5">
    <name type="scientific">Desulfosporosinus metallidurans</name>
    <dbReference type="NCBI Taxonomy" id="1888891"/>
    <lineage>
        <taxon>Bacteria</taxon>
        <taxon>Bacillati</taxon>
        <taxon>Bacillota</taxon>
        <taxon>Clostridia</taxon>
        <taxon>Eubacteriales</taxon>
        <taxon>Desulfitobacteriaceae</taxon>
        <taxon>Desulfosporosinus</taxon>
    </lineage>
</organism>
<dbReference type="GO" id="GO:0050667">
    <property type="term" value="P:homocysteine metabolic process"/>
    <property type="evidence" value="ECO:0007669"/>
    <property type="project" value="TreeGrafter"/>
</dbReference>
<dbReference type="PANTHER" id="PTHR45833">
    <property type="entry name" value="METHIONINE SYNTHASE"/>
    <property type="match status" value="1"/>
</dbReference>
<dbReference type="PROSITE" id="PS51332">
    <property type="entry name" value="B12_BINDING"/>
    <property type="match status" value="1"/>
</dbReference>
<sequence length="246" mass="27595">MNFMQYNAIKSLNMGLVEGKMKDFSKTDELLIKFVEQLDEDNAIKFADEALYEGIDPLYLLDLMNEGMKRVGKLYDSKDYYIADLIMAGLIFRQVLELEKMTAFFHGTYDKKTGKIVIGTVRGDIHDIGKDILRYMLEAYGFDVIDLGVDVPREIFVKNVEKHKPDIVALSGVLTSTVVEMKEVVNSLIEARLRDKVKIIIGANHLTQDAFRYIGADSFATDASVGAKMCREWMNAGNGQGVIGNG</sequence>
<dbReference type="STRING" id="1888891.DSOL_3499"/>
<protein>
    <submittedName>
        <fullName evidence="4">5-methyltetrahydrofolate--homocysteine methyltransferase</fullName>
    </submittedName>
</protein>
<accession>A0A1Q8QQA1</accession>
<dbReference type="SUPFAM" id="SSF47644">
    <property type="entry name" value="Methionine synthase domain"/>
    <property type="match status" value="1"/>
</dbReference>
<feature type="domain" description="B12-binding" evidence="3">
    <location>
        <begin position="113"/>
        <end position="244"/>
    </location>
</feature>